<reference evidence="2 3" key="1">
    <citation type="submission" date="2020-04" db="EMBL/GenBank/DDBJ databases">
        <title>Description of novel Gluconacetobacter.</title>
        <authorList>
            <person name="Sombolestani A."/>
        </authorList>
    </citation>
    <scope>NUCLEOTIDE SEQUENCE [LARGE SCALE GENOMIC DNA]</scope>
    <source>
        <strain evidence="2 3">LMG 22058</strain>
    </source>
</reference>
<gene>
    <name evidence="2" type="ORF">HLH44_20375</name>
</gene>
<dbReference type="Proteomes" id="UP000530320">
    <property type="component" value="Unassembled WGS sequence"/>
</dbReference>
<evidence type="ECO:0000313" key="3">
    <source>
        <dbReference type="Proteomes" id="UP000530320"/>
    </source>
</evidence>
<feature type="domain" description="DUF5983" evidence="1">
    <location>
        <begin position="14"/>
        <end position="99"/>
    </location>
</feature>
<protein>
    <recommendedName>
        <fullName evidence="1">DUF5983 domain-containing protein</fullName>
    </recommendedName>
</protein>
<dbReference type="RefSeq" id="WP_183010657.1">
    <property type="nucleotide sequence ID" value="NZ_JABEQP010000029.1"/>
</dbReference>
<sequence>MPKAASVPNGVRKFLDLSTGHLPVSDRVLMASSALETLSFSAFPGVYGWFVHVPEEGTPVRWNGSDALDTVFARARELDCDYVLLDADGPRDEALPWFDED</sequence>
<dbReference type="Pfam" id="PF19419">
    <property type="entry name" value="DUF5983"/>
    <property type="match status" value="1"/>
</dbReference>
<dbReference type="EMBL" id="JABEQP010000029">
    <property type="protein sequence ID" value="MBB2199753.1"/>
    <property type="molecule type" value="Genomic_DNA"/>
</dbReference>
<dbReference type="AlphaFoldDB" id="A0A7W4K3L4"/>
<evidence type="ECO:0000313" key="2">
    <source>
        <dbReference type="EMBL" id="MBB2199753.1"/>
    </source>
</evidence>
<evidence type="ECO:0000259" key="1">
    <source>
        <dbReference type="Pfam" id="PF19419"/>
    </source>
</evidence>
<proteinExistence type="predicted"/>
<name>A0A7W4K3L4_9PROT</name>
<accession>A0A7W4K3L4</accession>
<dbReference type="InterPro" id="IPR046025">
    <property type="entry name" value="DUF5983"/>
</dbReference>
<organism evidence="2 3">
    <name type="scientific">Gluconacetobacter dulcium</name>
    <dbReference type="NCBI Taxonomy" id="2729096"/>
    <lineage>
        <taxon>Bacteria</taxon>
        <taxon>Pseudomonadati</taxon>
        <taxon>Pseudomonadota</taxon>
        <taxon>Alphaproteobacteria</taxon>
        <taxon>Acetobacterales</taxon>
        <taxon>Acetobacteraceae</taxon>
        <taxon>Gluconacetobacter</taxon>
    </lineage>
</organism>
<comment type="caution">
    <text evidence="2">The sequence shown here is derived from an EMBL/GenBank/DDBJ whole genome shotgun (WGS) entry which is preliminary data.</text>
</comment>